<dbReference type="SUPFAM" id="SSF53850">
    <property type="entry name" value="Periplasmic binding protein-like II"/>
    <property type="match status" value="1"/>
</dbReference>
<dbReference type="Gene3D" id="3.40.190.10">
    <property type="entry name" value="Periplasmic binding protein-like II"/>
    <property type="match status" value="2"/>
</dbReference>
<name>A0A6L5XJ34_9BACT</name>
<evidence type="ECO:0000313" key="3">
    <source>
        <dbReference type="EMBL" id="MSS27144.1"/>
    </source>
</evidence>
<evidence type="ECO:0000259" key="2">
    <source>
        <dbReference type="SMART" id="SM00062"/>
    </source>
</evidence>
<dbReference type="AlphaFoldDB" id="A0A6L5XJ34"/>
<reference evidence="3 4" key="1">
    <citation type="submission" date="2019-09" db="EMBL/GenBank/DDBJ databases">
        <title>In-depth cultivation of the pig gut microbiome towards novel bacterial diversity and tailored functional studies.</title>
        <authorList>
            <person name="Wylensek D."/>
            <person name="Hitch T.C.A."/>
            <person name="Clavel T."/>
        </authorList>
    </citation>
    <scope>NUCLEOTIDE SEQUENCE [LARGE SCALE GENOMIC DNA]</scope>
    <source>
        <strain evidence="3 4">PG-178-WT-4</strain>
    </source>
</reference>
<dbReference type="Proteomes" id="UP000477488">
    <property type="component" value="Unassembled WGS sequence"/>
</dbReference>
<dbReference type="Pfam" id="PF00497">
    <property type="entry name" value="SBP_bac_3"/>
    <property type="match status" value="1"/>
</dbReference>
<dbReference type="EMBL" id="VUMH01000002">
    <property type="protein sequence ID" value="MSS27144.1"/>
    <property type="molecule type" value="Genomic_DNA"/>
</dbReference>
<organism evidence="3 4">
    <name type="scientific">Desulfovibrio porci</name>
    <dbReference type="NCBI Taxonomy" id="2605782"/>
    <lineage>
        <taxon>Bacteria</taxon>
        <taxon>Pseudomonadati</taxon>
        <taxon>Thermodesulfobacteriota</taxon>
        <taxon>Desulfovibrionia</taxon>
        <taxon>Desulfovibrionales</taxon>
        <taxon>Desulfovibrionaceae</taxon>
        <taxon>Desulfovibrio</taxon>
    </lineage>
</organism>
<evidence type="ECO:0000313" key="4">
    <source>
        <dbReference type="Proteomes" id="UP000477488"/>
    </source>
</evidence>
<protein>
    <submittedName>
        <fullName evidence="3">Transporter substrate-binding domain-containing protein</fullName>
    </submittedName>
</protein>
<comment type="caution">
    <text evidence="3">The sequence shown here is derived from an EMBL/GenBank/DDBJ whole genome shotgun (WGS) entry which is preliminary data.</text>
</comment>
<accession>A0A6L5XJ34</accession>
<dbReference type="PANTHER" id="PTHR35936:SF35">
    <property type="entry name" value="L-CYSTINE-BINDING PROTEIN TCYJ"/>
    <property type="match status" value="1"/>
</dbReference>
<dbReference type="PANTHER" id="PTHR35936">
    <property type="entry name" value="MEMBRANE-BOUND LYTIC MUREIN TRANSGLYCOSYLASE F"/>
    <property type="match status" value="1"/>
</dbReference>
<gene>
    <name evidence="3" type="ORF">FYJ44_03595</name>
</gene>
<sequence>MAKVGQALRPLSIAGFLVLSLLLSWTWAAETAPLRVGLDSNYPPFSRLDRRGHGAGFNLEVAEELCRAMGRRCEFEFQPLDRLLETMRHGGLDLLMGVCSTQDRLTYMDFSQPYFRSRSVYIGRAGNGSDGPKGMVRIGARGGSVQLAHALSRRGDRAVVAPDEFGRLLDMLCAGELDLILANDLAAYSFLLSERGQDFDVLGDPLPLDSLPGLVRIGVRKDEDELRQAVDRAIRDIRFSGAFGRINRSYFPYSLY</sequence>
<evidence type="ECO:0000256" key="1">
    <source>
        <dbReference type="ARBA" id="ARBA00022729"/>
    </source>
</evidence>
<keyword evidence="1" id="KW-0732">Signal</keyword>
<keyword evidence="4" id="KW-1185">Reference proteome</keyword>
<dbReference type="SMART" id="SM00062">
    <property type="entry name" value="PBPb"/>
    <property type="match status" value="1"/>
</dbReference>
<feature type="domain" description="Solute-binding protein family 3/N-terminal" evidence="2">
    <location>
        <begin position="33"/>
        <end position="254"/>
    </location>
</feature>
<dbReference type="InterPro" id="IPR001638">
    <property type="entry name" value="Solute-binding_3/MltF_N"/>
</dbReference>
<proteinExistence type="predicted"/>